<feature type="region of interest" description="Disordered" evidence="1">
    <location>
        <begin position="1013"/>
        <end position="1043"/>
    </location>
</feature>
<organism evidence="3 4">
    <name type="scientific">Cotesia congregata</name>
    <name type="common">Parasitoid wasp</name>
    <name type="synonym">Apanteles congregatus</name>
    <dbReference type="NCBI Taxonomy" id="51543"/>
    <lineage>
        <taxon>Eukaryota</taxon>
        <taxon>Metazoa</taxon>
        <taxon>Ecdysozoa</taxon>
        <taxon>Arthropoda</taxon>
        <taxon>Hexapoda</taxon>
        <taxon>Insecta</taxon>
        <taxon>Pterygota</taxon>
        <taxon>Neoptera</taxon>
        <taxon>Endopterygota</taxon>
        <taxon>Hymenoptera</taxon>
        <taxon>Apocrita</taxon>
        <taxon>Ichneumonoidea</taxon>
        <taxon>Braconidae</taxon>
        <taxon>Microgastrinae</taxon>
        <taxon>Cotesia</taxon>
    </lineage>
</organism>
<comment type="caution">
    <text evidence="3">The sequence shown here is derived from an EMBL/GenBank/DDBJ whole genome shotgun (WGS) entry which is preliminary data.</text>
</comment>
<evidence type="ECO:0000259" key="2">
    <source>
        <dbReference type="Pfam" id="PF20266"/>
    </source>
</evidence>
<dbReference type="PANTHER" id="PTHR10656:SF70">
    <property type="entry name" value="PROTEIN MAB-21-RELATED"/>
    <property type="match status" value="1"/>
</dbReference>
<feature type="domain" description="Mab-21-like HhH/H2TH-like" evidence="2">
    <location>
        <begin position="344"/>
        <end position="415"/>
    </location>
</feature>
<dbReference type="OrthoDB" id="5948335at2759"/>
<evidence type="ECO:0000256" key="1">
    <source>
        <dbReference type="SAM" id="MobiDB-lite"/>
    </source>
</evidence>
<dbReference type="Proteomes" id="UP000786811">
    <property type="component" value="Unassembled WGS sequence"/>
</dbReference>
<feature type="compositionally biased region" description="Polar residues" evidence="1">
    <location>
        <begin position="895"/>
        <end position="906"/>
    </location>
</feature>
<keyword evidence="4" id="KW-1185">Reference proteome</keyword>
<proteinExistence type="predicted"/>
<evidence type="ECO:0000313" key="4">
    <source>
        <dbReference type="Proteomes" id="UP000786811"/>
    </source>
</evidence>
<dbReference type="PANTHER" id="PTHR10656">
    <property type="entry name" value="CELL FATE DETERMINING PROTEIN MAB21-RELATED"/>
    <property type="match status" value="1"/>
</dbReference>
<dbReference type="InterPro" id="IPR046906">
    <property type="entry name" value="Mab-21_HhH/H2TH-like"/>
</dbReference>
<accession>A0A8J2HPD2</accession>
<feature type="compositionally biased region" description="Polar residues" evidence="1">
    <location>
        <begin position="1027"/>
        <end position="1041"/>
    </location>
</feature>
<dbReference type="Pfam" id="PF20266">
    <property type="entry name" value="Mab-21_C"/>
    <property type="match status" value="1"/>
</dbReference>
<name>A0A8J2HPD2_COTCN</name>
<dbReference type="AlphaFoldDB" id="A0A8J2HPD2"/>
<evidence type="ECO:0000313" key="3">
    <source>
        <dbReference type="EMBL" id="CAG5108824.1"/>
    </source>
</evidence>
<dbReference type="Gene3D" id="1.10.1410.40">
    <property type="match status" value="1"/>
</dbReference>
<dbReference type="EMBL" id="CAJNRD030001124">
    <property type="protein sequence ID" value="CAG5108824.1"/>
    <property type="molecule type" value="Genomic_DNA"/>
</dbReference>
<reference evidence="3" key="1">
    <citation type="submission" date="2021-04" db="EMBL/GenBank/DDBJ databases">
        <authorList>
            <person name="Chebbi M.A.C M."/>
        </authorList>
    </citation>
    <scope>NUCLEOTIDE SEQUENCE</scope>
</reference>
<feature type="compositionally biased region" description="Basic and acidic residues" evidence="1">
    <location>
        <begin position="908"/>
        <end position="917"/>
    </location>
</feature>
<protein>
    <recommendedName>
        <fullName evidence="2">Mab-21-like HhH/H2TH-like domain-containing protein</fullName>
    </recommendedName>
</protein>
<feature type="compositionally biased region" description="Basic and acidic residues" evidence="1">
    <location>
        <begin position="1014"/>
        <end position="1026"/>
    </location>
</feature>
<gene>
    <name evidence="3" type="ORF">HICCMSTLAB_LOCUS13460</name>
</gene>
<sequence length="1083" mass="122806">MGCATSATSGKGSGTRLIATKLTFTCEQLENLNGFFRKTIESTISDKEMKKTEATVERLIQRLLAAVGKLDPRFSSMFLQLKFEYLLRMDALSSPMIDTNMNIATVVNLEEDAALPGFARLRIRGVDIESWAEFLGPGGRLRRDLVKAKLVNLLAAATKQETINMNERTCQSPGQIVDAETLDKILKQPDHCRVFYGPAAEEKELPLPRDHRIVLVEDATGILIRISLNGHKIRDVEVRLIIGVGVSLWSSLADYPGRVPLYHCDALLHYTAAQSGMYAVAVGPYPSARCDDRATLWRLRAPAAETIMSQHYSDESVPALTESVLMHIVDQLRGRLPLNLSIKQKDILRVVSRHIVRTIHWWSLERAGPDPLRSWSPDSLSRHVLLALDELVTALRCQSLRCYFHPRCNVMLQCAKGGILHHEDSYVSDARLLELYLLTLHQYSLNLTSVDPRPSDILESELIVRWRQVMASLPRGTMGGHYGYSTRQLMYLGIVIKQVLKVKELVMQNLLSECSFLNLSLSSDARSSPTENLVYLLTLVLKQARDQIYAIMDRHKNFEHSHKKSYVSSRSKKQYHTTYNYFEHSVDILIDIVRRDRETAYTDLENDVIMSKSLLRWLYFGNEFLWLIEVVSIALAIAMASSSSSSSSSRMEYDKKVLGHILRPYLGNLFNSSHENAWQVQSWRKRQDIYNTEMRSLSLFCKLVTTQETSPAAGIVESLSKGWTWAEQTINMIERSPEHGLRLLFITPDRVIKYSLTFTNNRGLSAFSSWSKARNIGNITRRATIARTTMITATDFLPKVQQTHLDQTDKGYASYVDLRDSSPLTYVVSINRRRGRQRGPGGLIPALVTLNKFRILQEAAAVLPHDERVAMLDAVQKVSREASRRFRRTSCPDLSGSNGPKQTYTPRSDGELLERPLSRLSPSPRQRGIIDEHQKQLHREIMEIHDTLTRGLRPRNCISTAASDSTSTLSWTSSIRSAGKNRLMRTRNPIWDTVRGTSTMWDRISTDGNFVTKSKSDEMISREESPKWSNSNSRQSRSETGLSGDEILPSWDFLETTLNRKLLHFDKSASEAQDTLRDDISII</sequence>
<feature type="region of interest" description="Disordered" evidence="1">
    <location>
        <begin position="882"/>
        <end position="925"/>
    </location>
</feature>